<feature type="transmembrane region" description="Helical" evidence="5">
    <location>
        <begin position="146"/>
        <end position="165"/>
    </location>
</feature>
<evidence type="ECO:0000259" key="6">
    <source>
        <dbReference type="Pfam" id="PF04932"/>
    </source>
</evidence>
<feature type="transmembrane region" description="Helical" evidence="5">
    <location>
        <begin position="257"/>
        <end position="274"/>
    </location>
</feature>
<evidence type="ECO:0000256" key="2">
    <source>
        <dbReference type="ARBA" id="ARBA00022692"/>
    </source>
</evidence>
<feature type="transmembrane region" description="Helical" evidence="5">
    <location>
        <begin position="453"/>
        <end position="471"/>
    </location>
</feature>
<comment type="caution">
    <text evidence="7">The sequence shown here is derived from an EMBL/GenBank/DDBJ whole genome shotgun (WGS) entry which is preliminary data.</text>
</comment>
<keyword evidence="2 5" id="KW-0812">Transmembrane</keyword>
<feature type="transmembrane region" description="Helical" evidence="5">
    <location>
        <begin position="57"/>
        <end position="78"/>
    </location>
</feature>
<reference evidence="7 8" key="1">
    <citation type="journal article" date="2016" name="Nat. Commun.">
        <title>Thousands of microbial genomes shed light on interconnected biogeochemical processes in an aquifer system.</title>
        <authorList>
            <person name="Anantharaman K."/>
            <person name="Brown C.T."/>
            <person name="Hug L.A."/>
            <person name="Sharon I."/>
            <person name="Castelle C.J."/>
            <person name="Probst A.J."/>
            <person name="Thomas B.C."/>
            <person name="Singh A."/>
            <person name="Wilkins M.J."/>
            <person name="Karaoz U."/>
            <person name="Brodie E.L."/>
            <person name="Williams K.H."/>
            <person name="Hubbard S.S."/>
            <person name="Banfield J.F."/>
        </authorList>
    </citation>
    <scope>NUCLEOTIDE SEQUENCE [LARGE SCALE GENOMIC DNA]</scope>
</reference>
<dbReference type="InterPro" id="IPR051533">
    <property type="entry name" value="WaaL-like"/>
</dbReference>
<feature type="transmembrane region" description="Helical" evidence="5">
    <location>
        <begin position="422"/>
        <end position="441"/>
    </location>
</feature>
<dbReference type="PANTHER" id="PTHR37422:SF13">
    <property type="entry name" value="LIPOPOLYSACCHARIDE BIOSYNTHESIS PROTEIN PA4999-RELATED"/>
    <property type="match status" value="1"/>
</dbReference>
<evidence type="ECO:0000313" key="7">
    <source>
        <dbReference type="EMBL" id="OGB74294.1"/>
    </source>
</evidence>
<feature type="transmembrane region" description="Helical" evidence="5">
    <location>
        <begin position="281"/>
        <end position="304"/>
    </location>
</feature>
<feature type="transmembrane region" description="Helical" evidence="5">
    <location>
        <begin position="386"/>
        <end position="413"/>
    </location>
</feature>
<evidence type="ECO:0000256" key="3">
    <source>
        <dbReference type="ARBA" id="ARBA00022989"/>
    </source>
</evidence>
<feature type="transmembrane region" description="Helical" evidence="5">
    <location>
        <begin position="18"/>
        <end position="37"/>
    </location>
</feature>
<dbReference type="PANTHER" id="PTHR37422">
    <property type="entry name" value="TEICHURONIC ACID BIOSYNTHESIS PROTEIN TUAE"/>
    <property type="match status" value="1"/>
</dbReference>
<accession>A0A1F4NS33</accession>
<dbReference type="InterPro" id="IPR007016">
    <property type="entry name" value="O-antigen_ligase-rel_domated"/>
</dbReference>
<dbReference type="AlphaFoldDB" id="A0A1F4NS33"/>
<dbReference type="EMBL" id="META01000003">
    <property type="protein sequence ID" value="OGB74294.1"/>
    <property type="molecule type" value="Genomic_DNA"/>
</dbReference>
<feature type="transmembrane region" description="Helical" evidence="5">
    <location>
        <begin position="235"/>
        <end position="251"/>
    </location>
</feature>
<evidence type="ECO:0000256" key="4">
    <source>
        <dbReference type="ARBA" id="ARBA00023136"/>
    </source>
</evidence>
<evidence type="ECO:0000313" key="8">
    <source>
        <dbReference type="Proteomes" id="UP000176651"/>
    </source>
</evidence>
<organism evidence="7 8">
    <name type="scientific">candidate division Kazan bacterium RBG_13_50_9</name>
    <dbReference type="NCBI Taxonomy" id="1798535"/>
    <lineage>
        <taxon>Bacteria</taxon>
        <taxon>Bacteria division Kazan-3B-28</taxon>
    </lineage>
</organism>
<evidence type="ECO:0000256" key="1">
    <source>
        <dbReference type="ARBA" id="ARBA00004141"/>
    </source>
</evidence>
<keyword evidence="4 5" id="KW-0472">Membrane</keyword>
<comment type="subcellular location">
    <subcellularLocation>
        <location evidence="1">Membrane</location>
        <topology evidence="1">Multi-pass membrane protein</topology>
    </subcellularLocation>
</comment>
<sequence>MIAGLKLETRSKGISVKFWARISRYLLWLTLFILPWQMRKVIVPVFHQGAFVEYAAISLYATDLLIMALLIIWLPGVLAKKRFCWGPRAISWPLVALVVWMWLSLIWVHQLGLSLLVGSWTAGHFTLFVLFYLYLINNVRTIRDILWPLGWGVACQGLIALGQYFSNHSLGLKWLDESVLDPNQSGIPVVIVDGVRRLRGHGLLPHANLLGGFLATSLALLVPWLYAVKRQWPHYLMWLLFTIGVLGLVVSLSRSAWAVFLLSMGGLALWALWARPKKLRAAILPGLIVTAVTLALVISQYSVIVPRFDLSEPVEQISLSDRLRQWGEFKEVYRKHPVVGVGIGQYVPYLKYLDQSTLGWSYREDVDGWVYNPGRDGRYYEPVHNIYLLAIAELGIVGGALLALILIGALVVVGGLVRKRRALVGVAALLSWLSLLVLGLIDHYPWTLQQGRLLVFLVLGMMAVLSVHSGYNKKRGGRKKRQFALS</sequence>
<feature type="transmembrane region" description="Helical" evidence="5">
    <location>
        <begin position="209"/>
        <end position="228"/>
    </location>
</feature>
<gene>
    <name evidence="7" type="ORF">A2V68_00845</name>
</gene>
<proteinExistence type="predicted"/>
<feature type="transmembrane region" description="Helical" evidence="5">
    <location>
        <begin position="115"/>
        <end position="134"/>
    </location>
</feature>
<evidence type="ECO:0000256" key="5">
    <source>
        <dbReference type="SAM" id="Phobius"/>
    </source>
</evidence>
<dbReference type="Pfam" id="PF04932">
    <property type="entry name" value="Wzy_C"/>
    <property type="match status" value="1"/>
</dbReference>
<feature type="domain" description="O-antigen ligase-related" evidence="6">
    <location>
        <begin position="240"/>
        <end position="402"/>
    </location>
</feature>
<protein>
    <recommendedName>
        <fullName evidence="6">O-antigen ligase-related domain-containing protein</fullName>
    </recommendedName>
</protein>
<name>A0A1F4NS33_UNCK3</name>
<feature type="transmembrane region" description="Helical" evidence="5">
    <location>
        <begin position="90"/>
        <end position="109"/>
    </location>
</feature>
<dbReference type="Proteomes" id="UP000176651">
    <property type="component" value="Unassembled WGS sequence"/>
</dbReference>
<dbReference type="GO" id="GO:0016020">
    <property type="term" value="C:membrane"/>
    <property type="evidence" value="ECO:0007669"/>
    <property type="project" value="UniProtKB-SubCell"/>
</dbReference>
<keyword evidence="3 5" id="KW-1133">Transmembrane helix</keyword>
<dbReference type="STRING" id="1798535.A2V68_00845"/>